<keyword evidence="1" id="KW-0812">Transmembrane</keyword>
<dbReference type="Proteomes" id="UP000018851">
    <property type="component" value="Chromosome"/>
</dbReference>
<dbReference type="PANTHER" id="PTHR33608:SF3">
    <property type="entry name" value="SLR2013 PROTEIN"/>
    <property type="match status" value="1"/>
</dbReference>
<keyword evidence="1" id="KW-0472">Membrane</keyword>
<feature type="domain" description="DUF58" evidence="2">
    <location>
        <begin position="202"/>
        <end position="372"/>
    </location>
</feature>
<dbReference type="PANTHER" id="PTHR33608">
    <property type="entry name" value="BLL2464 PROTEIN"/>
    <property type="match status" value="1"/>
</dbReference>
<dbReference type="KEGG" id="ssan:NX02_10905"/>
<dbReference type="EMBL" id="CP006644">
    <property type="protein sequence ID" value="AHE53894.1"/>
    <property type="molecule type" value="Genomic_DNA"/>
</dbReference>
<protein>
    <recommendedName>
        <fullName evidence="2">DUF58 domain-containing protein</fullName>
    </recommendedName>
</protein>
<dbReference type="InterPro" id="IPR036465">
    <property type="entry name" value="vWFA_dom_sf"/>
</dbReference>
<feature type="transmembrane region" description="Helical" evidence="1">
    <location>
        <begin position="32"/>
        <end position="53"/>
    </location>
</feature>
<organism evidence="3 4">
    <name type="scientific">Sphingomonas sanxanigenens DSM 19645 = NX02</name>
    <dbReference type="NCBI Taxonomy" id="1123269"/>
    <lineage>
        <taxon>Bacteria</taxon>
        <taxon>Pseudomonadati</taxon>
        <taxon>Pseudomonadota</taxon>
        <taxon>Alphaproteobacteria</taxon>
        <taxon>Sphingomonadales</taxon>
        <taxon>Sphingomonadaceae</taxon>
        <taxon>Sphingomonas</taxon>
    </lineage>
</organism>
<gene>
    <name evidence="3" type="ORF">NX02_10905</name>
</gene>
<dbReference type="OrthoDB" id="9776116at2"/>
<dbReference type="Pfam" id="PF01882">
    <property type="entry name" value="DUF58"/>
    <property type="match status" value="1"/>
</dbReference>
<evidence type="ECO:0000313" key="4">
    <source>
        <dbReference type="Proteomes" id="UP000018851"/>
    </source>
</evidence>
<accession>W0A7H8</accession>
<dbReference type="STRING" id="1123269.NX02_10905"/>
<evidence type="ECO:0000256" key="1">
    <source>
        <dbReference type="SAM" id="Phobius"/>
    </source>
</evidence>
<sequence>MIYPTARAVALVGAGAPVALLIGVVRPDIWYAGLAWIGIALALILFDAVAGVAPGAVEPAVSHPRAIAVGEGFPVEIAFPLTQAQTRLPHAQVALDVDERLDAGGRATAPIDVADGRAVARLDFTAARRGPARIAALWLRWQGMLGLVWKQRAETIDREVLVTPDVRPVREDGVRLFMRDALHGLMARLDRGEGSEFQSLVEFAPGMDRRAIDWKQSARHGELLAKEFRTERNNQIVLAIDSGRGMVEPLAGVPRLDRAVSAALLTAYVALKVGDRVSLFGFAARPQLASAAMSGAHSFAALQHHAARIDYAHEETNYTLALSTLAARLDRRSLIIVFTDFSDPTSAELMLRAVGRLLERHIVLFVAMQDAELEEYAGREPAEPADVARAITAAALLRERRIVTARLRRLGVHVVEAPHDRISTRLLDGYLMIKRRNLI</sequence>
<reference evidence="3 4" key="1">
    <citation type="submission" date="2013-07" db="EMBL/GenBank/DDBJ databases">
        <title>Completed genome of Sphingomonas sanxanigenens NX02.</title>
        <authorList>
            <person name="Ma T."/>
            <person name="Huang H."/>
            <person name="Wu M."/>
            <person name="Li X."/>
            <person name="Li G."/>
        </authorList>
    </citation>
    <scope>NUCLEOTIDE SEQUENCE [LARGE SCALE GENOMIC DNA]</scope>
    <source>
        <strain evidence="3 4">NX02</strain>
    </source>
</reference>
<dbReference type="RefSeq" id="WP_025292123.1">
    <property type="nucleotide sequence ID" value="NZ_CP006644.1"/>
</dbReference>
<feature type="transmembrane region" description="Helical" evidence="1">
    <location>
        <begin position="6"/>
        <end position="25"/>
    </location>
</feature>
<keyword evidence="4" id="KW-1185">Reference proteome</keyword>
<dbReference type="PATRIC" id="fig|1123269.5.peg.2119"/>
<evidence type="ECO:0000313" key="3">
    <source>
        <dbReference type="EMBL" id="AHE53894.1"/>
    </source>
</evidence>
<keyword evidence="1" id="KW-1133">Transmembrane helix</keyword>
<dbReference type="CDD" id="cd00198">
    <property type="entry name" value="vWFA"/>
    <property type="match status" value="1"/>
</dbReference>
<dbReference type="AlphaFoldDB" id="W0A7H8"/>
<dbReference type="InterPro" id="IPR002881">
    <property type="entry name" value="DUF58"/>
</dbReference>
<dbReference type="Gene3D" id="3.40.50.410">
    <property type="entry name" value="von Willebrand factor, type A domain"/>
    <property type="match status" value="1"/>
</dbReference>
<evidence type="ECO:0000259" key="2">
    <source>
        <dbReference type="Pfam" id="PF01882"/>
    </source>
</evidence>
<dbReference type="HOGENOM" id="CLU_048408_1_0_5"/>
<dbReference type="eggNOG" id="COG1721">
    <property type="taxonomic scope" value="Bacteria"/>
</dbReference>
<proteinExistence type="predicted"/>
<dbReference type="SUPFAM" id="SSF53300">
    <property type="entry name" value="vWA-like"/>
    <property type="match status" value="1"/>
</dbReference>
<name>W0A7H8_9SPHN</name>